<dbReference type="AlphaFoldDB" id="A0A4Q7MRZ1"/>
<dbReference type="EMBL" id="SGWZ01000003">
    <property type="protein sequence ID" value="RZS69569.1"/>
    <property type="molecule type" value="Genomic_DNA"/>
</dbReference>
<dbReference type="Gene3D" id="2.40.160.90">
    <property type="match status" value="1"/>
</dbReference>
<dbReference type="NCBIfam" id="NF041636">
    <property type="entry name" value="slam_lipo"/>
    <property type="match status" value="1"/>
</dbReference>
<evidence type="ECO:0000256" key="1">
    <source>
        <dbReference type="ARBA" id="ARBA00004442"/>
    </source>
</evidence>
<dbReference type="RefSeq" id="WP_130487195.1">
    <property type="nucleotide sequence ID" value="NZ_SGWZ01000003.1"/>
</dbReference>
<keyword evidence="2" id="KW-0732">Signal</keyword>
<dbReference type="InterPro" id="IPR054535">
    <property type="entry name" value="HphA_N"/>
</dbReference>
<feature type="signal peptide" evidence="2">
    <location>
        <begin position="1"/>
        <end position="25"/>
    </location>
</feature>
<reference evidence="4 5" key="1">
    <citation type="submission" date="2019-02" db="EMBL/GenBank/DDBJ databases">
        <title>Genomic Encyclopedia of Type Strains, Phase IV (KMG-IV): sequencing the most valuable type-strain genomes for metagenomic binning, comparative biology and taxonomic classification.</title>
        <authorList>
            <person name="Goeker M."/>
        </authorList>
    </citation>
    <scope>NUCLEOTIDE SEQUENCE [LARGE SCALE GENOMIC DNA]</scope>
    <source>
        <strain evidence="4 5">DSM 16618</strain>
    </source>
</reference>
<proteinExistence type="predicted"/>
<accession>A0A4Q7MRZ1</accession>
<dbReference type="Pfam" id="PF22828">
    <property type="entry name" value="HphA_N"/>
    <property type="match status" value="1"/>
</dbReference>
<comment type="caution">
    <text evidence="4">The sequence shown here is derived from an EMBL/GenBank/DDBJ whole genome shotgun (WGS) entry which is preliminary data.</text>
</comment>
<dbReference type="Proteomes" id="UP000292039">
    <property type="component" value="Unassembled WGS sequence"/>
</dbReference>
<evidence type="ECO:0000313" key="4">
    <source>
        <dbReference type="EMBL" id="RZS69569.1"/>
    </source>
</evidence>
<feature type="domain" description="HphA N-terminal heme-binding" evidence="3">
    <location>
        <begin position="27"/>
        <end position="158"/>
    </location>
</feature>
<organism evidence="4 5">
    <name type="scientific">Kerstersia gyiorum</name>
    <dbReference type="NCBI Taxonomy" id="206506"/>
    <lineage>
        <taxon>Bacteria</taxon>
        <taxon>Pseudomonadati</taxon>
        <taxon>Pseudomonadota</taxon>
        <taxon>Betaproteobacteria</taxon>
        <taxon>Burkholderiales</taxon>
        <taxon>Alcaligenaceae</taxon>
        <taxon>Kerstersia</taxon>
    </lineage>
</organism>
<dbReference type="GO" id="GO:0009279">
    <property type="term" value="C:cell outer membrane"/>
    <property type="evidence" value="ECO:0007669"/>
    <property type="project" value="UniProtKB-SubCell"/>
</dbReference>
<evidence type="ECO:0000259" key="3">
    <source>
        <dbReference type="Pfam" id="PF22828"/>
    </source>
</evidence>
<feature type="chain" id="PRO_5030098190" description="HphA N-terminal heme-binding domain-containing protein" evidence="2">
    <location>
        <begin position="26"/>
        <end position="290"/>
    </location>
</feature>
<dbReference type="SUPFAM" id="SSF56925">
    <property type="entry name" value="OMPA-like"/>
    <property type="match status" value="1"/>
</dbReference>
<evidence type="ECO:0000256" key="2">
    <source>
        <dbReference type="SAM" id="SignalP"/>
    </source>
</evidence>
<comment type="subcellular location">
    <subcellularLocation>
        <location evidence="1">Cell outer membrane</location>
    </subcellularLocation>
</comment>
<sequence>MEKTMNLQKLALASALALASITSFAAPVAGKSSNENYIKVGSSTFQGNNEAGIGFPTTNPPDGTTAALSSLKNGPILQTDNAYTTQAGPDYFIEFNVSGSTLRMAQTWRNLSAPNGTEIYTWRQISDPVGADRPHFGNTSIAKVSGHEVYFGEWVPKATSPVYGSSTNMVGQNDSLRTVFFVGENPTTSMPTLVNAKYDVVGLRQYNPGTQAGVYTGVLTANYGGGKASLTGNVGYVSFANTAISADGTFQNNNGSIQGRFYGANASALAGYYKDANSAADHMAFGGAKR</sequence>
<gene>
    <name evidence="4" type="ORF">EV679_2171</name>
</gene>
<protein>
    <recommendedName>
        <fullName evidence="3">HphA N-terminal heme-binding domain-containing protein</fullName>
    </recommendedName>
</protein>
<name>A0A4Q7MRZ1_9BURK</name>
<dbReference type="InterPro" id="IPR054843">
    <property type="entry name" value="Slam_hemophilin_C"/>
</dbReference>
<evidence type="ECO:0000313" key="5">
    <source>
        <dbReference type="Proteomes" id="UP000292039"/>
    </source>
</evidence>
<dbReference type="InterPro" id="IPR011250">
    <property type="entry name" value="OMP/PagP_B-barrel"/>
</dbReference>